<feature type="transmembrane region" description="Helical" evidence="1">
    <location>
        <begin position="20"/>
        <end position="41"/>
    </location>
</feature>
<sequence length="298" mass="32677">MPVLTSFVRRAEFSSPSNPIYIAGFCIVGAILLGLSIWILIRFQRKRAAAKREENRGAAFLSVRGLVKEGEATQGNEKEQYDSFTAQSNTFSREKVDASIVMPDKVLARPPKISIKTSDDVINFHRQSGTSPQAFTAKPFSFALSASPTLSPNRQSFMSGISSVSRFSVISSNSSIDSNPTTGTARKVRQLFEPVLPDELLLARAGEQVTLVQSFDDGWCLVGREGSTFIASAKSLFKQNVPQESDVELGVVPAWCFLKPVQGLRAERPIRSTSLGITVELSRPGFSSREECISWSNF</sequence>
<name>A0A369JZ77_HYPMA</name>
<keyword evidence="3" id="KW-1185">Reference proteome</keyword>
<accession>A0A369JZ77</accession>
<keyword evidence="1" id="KW-0812">Transmembrane</keyword>
<keyword evidence="1" id="KW-1133">Transmembrane helix</keyword>
<proteinExistence type="predicted"/>
<organism evidence="2 3">
    <name type="scientific">Hypsizygus marmoreus</name>
    <name type="common">White beech mushroom</name>
    <name type="synonym">Agaricus marmoreus</name>
    <dbReference type="NCBI Taxonomy" id="39966"/>
    <lineage>
        <taxon>Eukaryota</taxon>
        <taxon>Fungi</taxon>
        <taxon>Dikarya</taxon>
        <taxon>Basidiomycota</taxon>
        <taxon>Agaricomycotina</taxon>
        <taxon>Agaricomycetes</taxon>
        <taxon>Agaricomycetidae</taxon>
        <taxon>Agaricales</taxon>
        <taxon>Tricholomatineae</taxon>
        <taxon>Lyophyllaceae</taxon>
        <taxon>Hypsizygus</taxon>
    </lineage>
</organism>
<protein>
    <recommendedName>
        <fullName evidence="4">SH3 domain-containing protein</fullName>
    </recommendedName>
</protein>
<dbReference type="STRING" id="39966.A0A369JZ77"/>
<dbReference type="AlphaFoldDB" id="A0A369JZ77"/>
<dbReference type="InParanoid" id="A0A369JZ77"/>
<dbReference type="EMBL" id="LUEZ02000040">
    <property type="protein sequence ID" value="RDB25827.1"/>
    <property type="molecule type" value="Genomic_DNA"/>
</dbReference>
<dbReference type="Proteomes" id="UP000076154">
    <property type="component" value="Unassembled WGS sequence"/>
</dbReference>
<evidence type="ECO:0000256" key="1">
    <source>
        <dbReference type="SAM" id="Phobius"/>
    </source>
</evidence>
<gene>
    <name evidence="2" type="ORF">Hypma_006477</name>
</gene>
<evidence type="ECO:0000313" key="2">
    <source>
        <dbReference type="EMBL" id="RDB25827.1"/>
    </source>
</evidence>
<comment type="caution">
    <text evidence="2">The sequence shown here is derived from an EMBL/GenBank/DDBJ whole genome shotgun (WGS) entry which is preliminary data.</text>
</comment>
<dbReference type="OrthoDB" id="5340910at2759"/>
<keyword evidence="1" id="KW-0472">Membrane</keyword>
<evidence type="ECO:0000313" key="3">
    <source>
        <dbReference type="Proteomes" id="UP000076154"/>
    </source>
</evidence>
<reference evidence="2" key="1">
    <citation type="submission" date="2018-04" db="EMBL/GenBank/DDBJ databases">
        <title>Whole genome sequencing of Hypsizygus marmoreus.</title>
        <authorList>
            <person name="Choi I.-G."/>
            <person name="Min B."/>
            <person name="Kim J.-G."/>
            <person name="Kim S."/>
            <person name="Oh Y.-L."/>
            <person name="Kong W.-S."/>
            <person name="Park H."/>
            <person name="Jeong J."/>
            <person name="Song E.-S."/>
        </authorList>
    </citation>
    <scope>NUCLEOTIDE SEQUENCE [LARGE SCALE GENOMIC DNA]</scope>
    <source>
        <strain evidence="2">51987-8</strain>
    </source>
</reference>
<evidence type="ECO:0008006" key="4">
    <source>
        <dbReference type="Google" id="ProtNLM"/>
    </source>
</evidence>